<keyword evidence="4" id="KW-0479">Metal-binding</keyword>
<keyword evidence="11" id="KW-0239">DNA-directed DNA polymerase</keyword>
<keyword evidence="7" id="KW-0460">Magnesium</keyword>
<protein>
    <recommendedName>
        <fullName evidence="16">Integrase catalytic domain-containing protein</fullName>
    </recommendedName>
</protein>
<keyword evidence="8" id="KW-0694">RNA-binding</keyword>
<comment type="catalytic activity">
    <reaction evidence="14">
        <text>DNA(n) + a 2'-deoxyribonucleoside 5'-triphosphate = DNA(n+1) + diphosphate</text>
        <dbReference type="Rhea" id="RHEA:22508"/>
        <dbReference type="Rhea" id="RHEA-COMP:17339"/>
        <dbReference type="Rhea" id="RHEA-COMP:17340"/>
        <dbReference type="ChEBI" id="CHEBI:33019"/>
        <dbReference type="ChEBI" id="CHEBI:61560"/>
        <dbReference type="ChEBI" id="CHEBI:173112"/>
        <dbReference type="EC" id="2.7.7.7"/>
    </reaction>
</comment>
<dbReference type="InterPro" id="IPR012337">
    <property type="entry name" value="RNaseH-like_sf"/>
</dbReference>
<evidence type="ECO:0000256" key="8">
    <source>
        <dbReference type="ARBA" id="ARBA00022884"/>
    </source>
</evidence>
<keyword evidence="6" id="KW-0378">Hydrolase</keyword>
<dbReference type="PANTHER" id="PTHR42648:SF11">
    <property type="entry name" value="TRANSPOSON TY4-P GAG-POL POLYPROTEIN"/>
    <property type="match status" value="1"/>
</dbReference>
<evidence type="ECO:0000313" key="18">
    <source>
        <dbReference type="Proteomes" id="UP000765509"/>
    </source>
</evidence>
<evidence type="ECO:0000256" key="2">
    <source>
        <dbReference type="ARBA" id="ARBA00022695"/>
    </source>
</evidence>
<dbReference type="Gene3D" id="3.30.420.10">
    <property type="entry name" value="Ribonuclease H-like superfamily/Ribonuclease H"/>
    <property type="match status" value="1"/>
</dbReference>
<dbReference type="Proteomes" id="UP000765509">
    <property type="component" value="Unassembled WGS sequence"/>
</dbReference>
<dbReference type="GO" id="GO:0003964">
    <property type="term" value="F:RNA-directed DNA polymerase activity"/>
    <property type="evidence" value="ECO:0007669"/>
    <property type="project" value="UniProtKB-KW"/>
</dbReference>
<dbReference type="SUPFAM" id="SSF53098">
    <property type="entry name" value="Ribonuclease H-like"/>
    <property type="match status" value="1"/>
</dbReference>
<dbReference type="GO" id="GO:0032196">
    <property type="term" value="P:transposition"/>
    <property type="evidence" value="ECO:0007669"/>
    <property type="project" value="UniProtKB-KW"/>
</dbReference>
<dbReference type="GO" id="GO:0006310">
    <property type="term" value="P:DNA recombination"/>
    <property type="evidence" value="ECO:0007669"/>
    <property type="project" value="UniProtKB-KW"/>
</dbReference>
<dbReference type="InterPro" id="IPR039537">
    <property type="entry name" value="Retrotran_Ty1/copia-like"/>
</dbReference>
<comment type="catalytic activity">
    <reaction evidence="13">
        <text>DNA(n) + a 2'-deoxyribonucleoside 5'-triphosphate = DNA(n+1) + diphosphate</text>
        <dbReference type="Rhea" id="RHEA:22508"/>
        <dbReference type="Rhea" id="RHEA-COMP:17339"/>
        <dbReference type="Rhea" id="RHEA-COMP:17340"/>
        <dbReference type="ChEBI" id="CHEBI:33019"/>
        <dbReference type="ChEBI" id="CHEBI:61560"/>
        <dbReference type="ChEBI" id="CHEBI:173112"/>
        <dbReference type="EC" id="2.7.7.49"/>
    </reaction>
</comment>
<evidence type="ECO:0000313" key="17">
    <source>
        <dbReference type="EMBL" id="MBW0470303.1"/>
    </source>
</evidence>
<keyword evidence="9" id="KW-0229">DNA integration</keyword>
<dbReference type="OrthoDB" id="3243429at2759"/>
<dbReference type="GO" id="GO:0004519">
    <property type="term" value="F:endonuclease activity"/>
    <property type="evidence" value="ECO:0007669"/>
    <property type="project" value="UniProtKB-KW"/>
</dbReference>
<dbReference type="InterPro" id="IPR057670">
    <property type="entry name" value="SH3_retrovirus"/>
</dbReference>
<dbReference type="EMBL" id="AVOT02002422">
    <property type="protein sequence ID" value="MBW0470303.1"/>
    <property type="molecule type" value="Genomic_DNA"/>
</dbReference>
<evidence type="ECO:0000256" key="12">
    <source>
        <dbReference type="ARBA" id="ARBA00023172"/>
    </source>
</evidence>
<evidence type="ECO:0000256" key="4">
    <source>
        <dbReference type="ARBA" id="ARBA00022723"/>
    </source>
</evidence>
<dbReference type="GO" id="GO:0005634">
    <property type="term" value="C:nucleus"/>
    <property type="evidence" value="ECO:0007669"/>
    <property type="project" value="UniProtKB-ARBA"/>
</dbReference>
<keyword evidence="1" id="KW-0815">Transposition</keyword>
<accession>A0A9Q3GJZ1</accession>
<evidence type="ECO:0000256" key="10">
    <source>
        <dbReference type="ARBA" id="ARBA00022918"/>
    </source>
</evidence>
<feature type="region of interest" description="Disordered" evidence="15">
    <location>
        <begin position="489"/>
        <end position="517"/>
    </location>
</feature>
<dbReference type="Pfam" id="PF25597">
    <property type="entry name" value="SH3_retrovirus"/>
    <property type="match status" value="1"/>
</dbReference>
<gene>
    <name evidence="17" type="ORF">O181_010018</name>
</gene>
<evidence type="ECO:0000256" key="9">
    <source>
        <dbReference type="ARBA" id="ARBA00022908"/>
    </source>
</evidence>
<dbReference type="PANTHER" id="PTHR42648">
    <property type="entry name" value="TRANSPOSASE, PUTATIVE-RELATED"/>
    <property type="match status" value="1"/>
</dbReference>
<dbReference type="GO" id="GO:0016787">
    <property type="term" value="F:hydrolase activity"/>
    <property type="evidence" value="ECO:0007669"/>
    <property type="project" value="UniProtKB-KW"/>
</dbReference>
<dbReference type="InterPro" id="IPR001584">
    <property type="entry name" value="Integrase_cat-core"/>
</dbReference>
<proteinExistence type="predicted"/>
<keyword evidence="10" id="KW-0695">RNA-directed DNA polymerase</keyword>
<evidence type="ECO:0000256" key="11">
    <source>
        <dbReference type="ARBA" id="ARBA00022932"/>
    </source>
</evidence>
<dbReference type="GO" id="GO:0046872">
    <property type="term" value="F:metal ion binding"/>
    <property type="evidence" value="ECO:0007669"/>
    <property type="project" value="UniProtKB-KW"/>
</dbReference>
<evidence type="ECO:0000256" key="3">
    <source>
        <dbReference type="ARBA" id="ARBA00022722"/>
    </source>
</evidence>
<evidence type="ECO:0000256" key="14">
    <source>
        <dbReference type="ARBA" id="ARBA00049244"/>
    </source>
</evidence>
<dbReference type="InterPro" id="IPR036397">
    <property type="entry name" value="RNaseH_sf"/>
</dbReference>
<organism evidence="17 18">
    <name type="scientific">Austropuccinia psidii MF-1</name>
    <dbReference type="NCBI Taxonomy" id="1389203"/>
    <lineage>
        <taxon>Eukaryota</taxon>
        <taxon>Fungi</taxon>
        <taxon>Dikarya</taxon>
        <taxon>Basidiomycota</taxon>
        <taxon>Pucciniomycotina</taxon>
        <taxon>Pucciniomycetes</taxon>
        <taxon>Pucciniales</taxon>
        <taxon>Sphaerophragmiaceae</taxon>
        <taxon>Austropuccinia</taxon>
    </lineage>
</organism>
<dbReference type="GO" id="GO:0003723">
    <property type="term" value="F:RNA binding"/>
    <property type="evidence" value="ECO:0007669"/>
    <property type="project" value="UniProtKB-KW"/>
</dbReference>
<evidence type="ECO:0000256" key="7">
    <source>
        <dbReference type="ARBA" id="ARBA00022842"/>
    </source>
</evidence>
<name>A0A9Q3GJZ1_9BASI</name>
<keyword evidence="12" id="KW-0233">DNA recombination</keyword>
<keyword evidence="2" id="KW-0548">Nucleotidyltransferase</keyword>
<evidence type="ECO:0000256" key="6">
    <source>
        <dbReference type="ARBA" id="ARBA00022801"/>
    </source>
</evidence>
<keyword evidence="18" id="KW-1185">Reference proteome</keyword>
<evidence type="ECO:0000256" key="5">
    <source>
        <dbReference type="ARBA" id="ARBA00022759"/>
    </source>
</evidence>
<evidence type="ECO:0000256" key="13">
    <source>
        <dbReference type="ARBA" id="ARBA00048173"/>
    </source>
</evidence>
<dbReference type="GO" id="GO:0003887">
    <property type="term" value="F:DNA-directed DNA polymerase activity"/>
    <property type="evidence" value="ECO:0007669"/>
    <property type="project" value="UniProtKB-KW"/>
</dbReference>
<dbReference type="PROSITE" id="PS50994">
    <property type="entry name" value="INTEGRASE"/>
    <property type="match status" value="1"/>
</dbReference>
<dbReference type="GO" id="GO:0015074">
    <property type="term" value="P:DNA integration"/>
    <property type="evidence" value="ECO:0007669"/>
    <property type="project" value="UniProtKB-KW"/>
</dbReference>
<evidence type="ECO:0000256" key="15">
    <source>
        <dbReference type="SAM" id="MobiDB-lite"/>
    </source>
</evidence>
<evidence type="ECO:0000259" key="16">
    <source>
        <dbReference type="PROSITE" id="PS50994"/>
    </source>
</evidence>
<reference evidence="17" key="1">
    <citation type="submission" date="2021-03" db="EMBL/GenBank/DDBJ databases">
        <title>Draft genome sequence of rust myrtle Austropuccinia psidii MF-1, a brazilian biotype.</title>
        <authorList>
            <person name="Quecine M.C."/>
            <person name="Pachon D.M.R."/>
            <person name="Bonatelli M.L."/>
            <person name="Correr F.H."/>
            <person name="Franceschini L.M."/>
            <person name="Leite T.F."/>
            <person name="Margarido G.R.A."/>
            <person name="Almeida C.A."/>
            <person name="Ferrarezi J.A."/>
            <person name="Labate C.A."/>
        </authorList>
    </citation>
    <scope>NUCLEOTIDE SEQUENCE</scope>
    <source>
        <strain evidence="17">MF-1</strain>
    </source>
</reference>
<keyword evidence="11" id="KW-0808">Transferase</keyword>
<comment type="caution">
    <text evidence="17">The sequence shown here is derived from an EMBL/GenBank/DDBJ whole genome shotgun (WGS) entry which is preliminary data.</text>
</comment>
<feature type="region of interest" description="Disordered" evidence="15">
    <location>
        <begin position="449"/>
        <end position="477"/>
    </location>
</feature>
<feature type="domain" description="Integrase catalytic" evidence="16">
    <location>
        <begin position="8"/>
        <end position="178"/>
    </location>
</feature>
<feature type="compositionally biased region" description="Polar residues" evidence="15">
    <location>
        <begin position="462"/>
        <end position="475"/>
    </location>
</feature>
<keyword evidence="3" id="KW-0540">Nuclease</keyword>
<evidence type="ECO:0000256" key="1">
    <source>
        <dbReference type="ARBA" id="ARBA00022578"/>
    </source>
</evidence>
<keyword evidence="5" id="KW-0255">Endonuclease</keyword>
<dbReference type="AlphaFoldDB" id="A0A9Q3GJZ1"/>
<sequence length="530" mass="60665">MQRQLAAHDEAPQEQARDLMISDVLGPMPILDLHNNKYILTLRDHFLTFVFCFPIKTRDEVPTVLTKTFALIHSVFGKYAEFLRSDNAKEYMGKNFKISLMGMGTQKLFTCPYTPEQNGEAERLNRTLEDSARTMLKALGLSKQFWSYGYKCAAYIDNRIPNSRTGAMTPLELWCGRRPQPKRIFPFGAKAIVHVPIEKRGKLCQLIGFQNNSHGYFFWDDNSKKVINSNHVKFMDFSANEQSDKMKITTLLNKLELRLGQENTEVICDEQDNALNNLTTVTDVQIPTSLTEVKKLNWDKWRAAIELELVLFLDMDVWTPVEKQTNMKTIRTKFVFDLKWKGNPEEILYKARLVAKGFCQEYGIDYVWTDADWGGEFQRLTTGFIFKLFGCTVAWGSRRQKLVATSTRSNFLYDTGTLQATSVPKTIGTPALTKMVAAREQYISNFNSNGSNASSIQKDRNLNTNIKRNFSTNRPDASRSELYKKYKQNLKSNSSRTSSDTNKIKNQPINATVTKDNDNNIAENISYESA</sequence>